<dbReference type="VEuPathDB" id="VectorBase:ADIR010742"/>
<organism evidence="1 2">
    <name type="scientific">Anopheles dirus</name>
    <dbReference type="NCBI Taxonomy" id="7168"/>
    <lineage>
        <taxon>Eukaryota</taxon>
        <taxon>Metazoa</taxon>
        <taxon>Ecdysozoa</taxon>
        <taxon>Arthropoda</taxon>
        <taxon>Hexapoda</taxon>
        <taxon>Insecta</taxon>
        <taxon>Pterygota</taxon>
        <taxon>Neoptera</taxon>
        <taxon>Endopterygota</taxon>
        <taxon>Diptera</taxon>
        <taxon>Nematocera</taxon>
        <taxon>Culicoidea</taxon>
        <taxon>Culicidae</taxon>
        <taxon>Anophelinae</taxon>
        <taxon>Anopheles</taxon>
    </lineage>
</organism>
<evidence type="ECO:0000313" key="2">
    <source>
        <dbReference type="Proteomes" id="UP000075884"/>
    </source>
</evidence>
<keyword evidence="2" id="KW-1185">Reference proteome</keyword>
<proteinExistence type="predicted"/>
<evidence type="ECO:0000313" key="1">
    <source>
        <dbReference type="EnsemblMetazoa" id="ADIR010742-PA"/>
    </source>
</evidence>
<name>A0A182NSV2_9DIPT</name>
<dbReference type="AlphaFoldDB" id="A0A182NSV2"/>
<protein>
    <recommendedName>
        <fullName evidence="3">C2H2-type domain-containing protein</fullName>
    </recommendedName>
</protein>
<dbReference type="Proteomes" id="UP000075884">
    <property type="component" value="Unassembled WGS sequence"/>
</dbReference>
<reference evidence="1" key="2">
    <citation type="submission" date="2020-05" db="UniProtKB">
        <authorList>
            <consortium name="EnsemblMetazoa"/>
        </authorList>
    </citation>
    <scope>IDENTIFICATION</scope>
    <source>
        <strain evidence="1">WRAIR2</strain>
    </source>
</reference>
<dbReference type="EnsemblMetazoa" id="ADIR010742-RA">
    <property type="protein sequence ID" value="ADIR010742-PA"/>
    <property type="gene ID" value="ADIR010742"/>
</dbReference>
<reference evidence="2" key="1">
    <citation type="submission" date="2013-03" db="EMBL/GenBank/DDBJ databases">
        <title>The Genome Sequence of Anopheles dirus WRAIR2.</title>
        <authorList>
            <consortium name="The Broad Institute Genomics Platform"/>
            <person name="Neafsey D.E."/>
            <person name="Walton C."/>
            <person name="Walker B."/>
            <person name="Young S.K."/>
            <person name="Zeng Q."/>
            <person name="Gargeya S."/>
            <person name="Fitzgerald M."/>
            <person name="Haas B."/>
            <person name="Abouelleil A."/>
            <person name="Allen A.W."/>
            <person name="Alvarado L."/>
            <person name="Arachchi H.M."/>
            <person name="Berlin A.M."/>
            <person name="Chapman S.B."/>
            <person name="Gainer-Dewar J."/>
            <person name="Goldberg J."/>
            <person name="Griggs A."/>
            <person name="Gujja S."/>
            <person name="Hansen M."/>
            <person name="Howarth C."/>
            <person name="Imamovic A."/>
            <person name="Ireland A."/>
            <person name="Larimer J."/>
            <person name="McCowan C."/>
            <person name="Murphy C."/>
            <person name="Pearson M."/>
            <person name="Poon T.W."/>
            <person name="Priest M."/>
            <person name="Roberts A."/>
            <person name="Saif S."/>
            <person name="Shea T."/>
            <person name="Sisk P."/>
            <person name="Sykes S."/>
            <person name="Wortman J."/>
            <person name="Nusbaum C."/>
            <person name="Birren B."/>
        </authorList>
    </citation>
    <scope>NUCLEOTIDE SEQUENCE [LARGE SCALE GENOMIC DNA]</scope>
    <source>
        <strain evidence="2">WRAIR2</strain>
    </source>
</reference>
<dbReference type="PANTHER" id="PTHR31912:SF34">
    <property type="entry name" value="NOTOCHORD-RELATED PROTEIN"/>
    <property type="match status" value="1"/>
</dbReference>
<evidence type="ECO:0008006" key="3">
    <source>
        <dbReference type="Google" id="ProtNLM"/>
    </source>
</evidence>
<dbReference type="PANTHER" id="PTHR31912">
    <property type="entry name" value="IP13529P"/>
    <property type="match status" value="1"/>
</dbReference>
<accession>A0A182NSV2</accession>
<sequence>MSYRTFTSLKQHIITKHPSSQLQRMTSSEVDTAWNHSVGYNSCLQSEEDQQPTVSFEKESKSEIGVTCNLESIKEFAAVSLCRLKADVSLTDKTIKQVINFSESLVGQINDFVRQKLTAFLNRYASFIPAEQIVKLQNSLCFDNIFKDVKTSTKQQSFLNTLVGTFPKPRSIMLKGRKVKRFVNGKEQLTKVYDTFQYIPIVESLKMILRNPENRLALNENEPPNEQLSIHQSFIDGKQFKNNTKYHGYNKILAPLVEDLKKLEKGIQVYIGKENITIRAAVIVVAGDTLAVHELLGLLGPSASFFCRECTITRNEFLKEPFNNIYQIRDRSWCEKNLQELQKKDILSKDCGLKSTGCILNDLQQFHLTNNHFFDVMHDLAEGVIPVTLQLVLAHYYREKILGFTIEFINHRLQTFNYGYRDRKNKPVANITAPMLLLPTKHKMRQTASQYLLLLRAFPFLFRQKIPDGCEYLDLISVLINITRISFSPTVSNYHLAELEMNIKIFCNMFCKLFSCRPNKLHHLYHYPECIKEIGPLEQYDCRIFEQKNKAIKNQMNVARNYKNVCYSLAKRQIFAQALAIAEKPFKDNISYQSGKIKLVKDTLSAPLLHYNLEDRCFCPKEIIYNGIRFRPNSVISMKTKNQNGIPSYGEIKEIIVINDVIRLLVTSWETIDFDDILQAYLVESENVQLLLELSKIHSHTTFSFWKKYNDKAHYTEIKYRPTEKKIIKKQRDAQAKQKITSTEPAHPETYEEYENIQFEDEISLELDQEFNIDLVLQQTPEGLSIIESLKENQPIDCKLTRLITKVLCDYLIKRCG</sequence>